<dbReference type="Pfam" id="PF01547">
    <property type="entry name" value="SBP_bac_1"/>
    <property type="match status" value="1"/>
</dbReference>
<organism evidence="7 8">
    <name type="scientific">Planotetraspora thailandica</name>
    <dbReference type="NCBI Taxonomy" id="487172"/>
    <lineage>
        <taxon>Bacteria</taxon>
        <taxon>Bacillati</taxon>
        <taxon>Actinomycetota</taxon>
        <taxon>Actinomycetes</taxon>
        <taxon>Streptosporangiales</taxon>
        <taxon>Streptosporangiaceae</taxon>
        <taxon>Planotetraspora</taxon>
    </lineage>
</organism>
<accession>A0A8J3Y2Z8</accession>
<dbReference type="AlphaFoldDB" id="A0A8J3Y2Z8"/>
<dbReference type="InterPro" id="IPR050490">
    <property type="entry name" value="Bact_solute-bd_prot1"/>
</dbReference>
<proteinExistence type="predicted"/>
<dbReference type="SUPFAM" id="SSF53850">
    <property type="entry name" value="Periplasmic binding protein-like II"/>
    <property type="match status" value="1"/>
</dbReference>
<sequence length="468" mass="50271">MFLIAKGTTMKSLASGWTGASQRRLGRAGLAVVAAALLAALAGCASAEQTTEASNDAFKPVTQDASSTITVWADSTRLDAVKAYQSSHPQAKLNVVTYDGGADGSTYLQTKVQLFDRTGSGWPDVVFAPPVDLTWASRPTTPGKVPFAAPLDGLVDQKLLDGFATGSLAPCQFNGHTYCMRNDLAQVVLWYNKKLMDKFGYTVPTTWEQYEALGEKVASEHPGYFIGSVGDTNAHESYFWASQCPAFNLVKDSTLRVALQDPKCTRMATLLDKLIANKSVSTEAFFSAGYAKEHGSKTLMAFGPSWYGQYLFNNAFKVPAGEIAASNPLSWEGESQTFTGNVGGGTWVVSSHSKNLKAATDLVTWLTTSNDYQSGAPTYPAYSPAAEAWLKNPANSDYFADDITPAFTTAAGQVWTGWSNVKFSDQTAWSSVVLPALTEGKTLTETLPAWQQAISDEAKSDGYTVVNQ</sequence>
<dbReference type="EMBL" id="BOOR01000098">
    <property type="protein sequence ID" value="GII59779.1"/>
    <property type="molecule type" value="Genomic_DNA"/>
</dbReference>
<dbReference type="Gene3D" id="3.40.190.10">
    <property type="entry name" value="Periplasmic binding protein-like II"/>
    <property type="match status" value="1"/>
</dbReference>
<keyword evidence="1" id="KW-1003">Cell membrane</keyword>
<keyword evidence="2 6" id="KW-0732">Signal</keyword>
<comment type="caution">
    <text evidence="7">The sequence shown here is derived from an EMBL/GenBank/DDBJ whole genome shotgun (WGS) entry which is preliminary data.</text>
</comment>
<keyword evidence="8" id="KW-1185">Reference proteome</keyword>
<keyword evidence="5" id="KW-0449">Lipoprotein</keyword>
<protein>
    <submittedName>
        <fullName evidence="7">ABC transporter substrate-binding protein</fullName>
    </submittedName>
</protein>
<gene>
    <name evidence="7" type="ORF">Pth03_81680</name>
</gene>
<dbReference type="PANTHER" id="PTHR43649">
    <property type="entry name" value="ARABINOSE-BINDING PROTEIN-RELATED"/>
    <property type="match status" value="1"/>
</dbReference>
<evidence type="ECO:0000256" key="5">
    <source>
        <dbReference type="ARBA" id="ARBA00023288"/>
    </source>
</evidence>
<evidence type="ECO:0000256" key="1">
    <source>
        <dbReference type="ARBA" id="ARBA00022475"/>
    </source>
</evidence>
<evidence type="ECO:0000256" key="3">
    <source>
        <dbReference type="ARBA" id="ARBA00023136"/>
    </source>
</evidence>
<reference evidence="7" key="1">
    <citation type="submission" date="2021-01" db="EMBL/GenBank/DDBJ databases">
        <title>Whole genome shotgun sequence of Planotetraspora thailandica NBRC 104271.</title>
        <authorList>
            <person name="Komaki H."/>
            <person name="Tamura T."/>
        </authorList>
    </citation>
    <scope>NUCLEOTIDE SEQUENCE</scope>
    <source>
        <strain evidence="7">NBRC 104271</strain>
    </source>
</reference>
<dbReference type="Proteomes" id="UP000605992">
    <property type="component" value="Unassembled WGS sequence"/>
</dbReference>
<dbReference type="PANTHER" id="PTHR43649:SF33">
    <property type="entry name" value="POLYGALACTURONAN_RHAMNOGALACTURONAN-BINDING PROTEIN YTCQ"/>
    <property type="match status" value="1"/>
</dbReference>
<evidence type="ECO:0000256" key="2">
    <source>
        <dbReference type="ARBA" id="ARBA00022729"/>
    </source>
</evidence>
<feature type="chain" id="PRO_5035226195" evidence="6">
    <location>
        <begin position="48"/>
        <end position="468"/>
    </location>
</feature>
<feature type="signal peptide" evidence="6">
    <location>
        <begin position="1"/>
        <end position="47"/>
    </location>
</feature>
<evidence type="ECO:0000313" key="8">
    <source>
        <dbReference type="Proteomes" id="UP000605992"/>
    </source>
</evidence>
<evidence type="ECO:0000256" key="6">
    <source>
        <dbReference type="SAM" id="SignalP"/>
    </source>
</evidence>
<evidence type="ECO:0000313" key="7">
    <source>
        <dbReference type="EMBL" id="GII59779.1"/>
    </source>
</evidence>
<dbReference type="InterPro" id="IPR006059">
    <property type="entry name" value="SBP"/>
</dbReference>
<keyword evidence="3" id="KW-0472">Membrane</keyword>
<evidence type="ECO:0000256" key="4">
    <source>
        <dbReference type="ARBA" id="ARBA00023139"/>
    </source>
</evidence>
<name>A0A8J3Y2Z8_9ACTN</name>
<keyword evidence="4" id="KW-0564">Palmitate</keyword>